<proteinExistence type="predicted"/>
<sequence length="162" mass="17982">VPGFDAEVPPEGDMTDPMGNPVAPAAPADPMADPMAAPENQVDDLQNEIIKHNIEAMKGIADQLSNLDSTLMGLNQKMDVLSADVEEVREPTDSEKLMNKTDVSHPYYFNLNDLWQDNWFEQKRDAEKNGGVKELPDGSYVADFDDLPQKSKTDIQDSFNDI</sequence>
<feature type="region of interest" description="Disordered" evidence="1">
    <location>
        <begin position="129"/>
        <end position="162"/>
    </location>
</feature>
<gene>
    <name evidence="2" type="ORF">S01H1_74855</name>
</gene>
<feature type="compositionally biased region" description="Low complexity" evidence="1">
    <location>
        <begin position="23"/>
        <end position="38"/>
    </location>
</feature>
<accession>X0Z9U2</accession>
<evidence type="ECO:0000256" key="1">
    <source>
        <dbReference type="SAM" id="MobiDB-lite"/>
    </source>
</evidence>
<name>X0Z9U2_9ZZZZ</name>
<evidence type="ECO:0000313" key="2">
    <source>
        <dbReference type="EMBL" id="GAG45221.1"/>
    </source>
</evidence>
<feature type="region of interest" description="Disordered" evidence="1">
    <location>
        <begin position="1"/>
        <end position="42"/>
    </location>
</feature>
<reference evidence="2" key="1">
    <citation type="journal article" date="2014" name="Front. Microbiol.">
        <title>High frequency of phylogenetically diverse reductive dehalogenase-homologous genes in deep subseafloor sedimentary metagenomes.</title>
        <authorList>
            <person name="Kawai M."/>
            <person name="Futagami T."/>
            <person name="Toyoda A."/>
            <person name="Takaki Y."/>
            <person name="Nishi S."/>
            <person name="Hori S."/>
            <person name="Arai W."/>
            <person name="Tsubouchi T."/>
            <person name="Morono Y."/>
            <person name="Uchiyama I."/>
            <person name="Ito T."/>
            <person name="Fujiyama A."/>
            <person name="Inagaki F."/>
            <person name="Takami H."/>
        </authorList>
    </citation>
    <scope>NUCLEOTIDE SEQUENCE</scope>
    <source>
        <strain evidence="2">Expedition CK06-06</strain>
    </source>
</reference>
<dbReference type="AlphaFoldDB" id="X0Z9U2"/>
<protein>
    <submittedName>
        <fullName evidence="2">Uncharacterized protein</fullName>
    </submittedName>
</protein>
<feature type="non-terminal residue" evidence="2">
    <location>
        <position position="1"/>
    </location>
</feature>
<comment type="caution">
    <text evidence="2">The sequence shown here is derived from an EMBL/GenBank/DDBJ whole genome shotgun (WGS) entry which is preliminary data.</text>
</comment>
<dbReference type="EMBL" id="BARS01050100">
    <property type="protein sequence ID" value="GAG45221.1"/>
    <property type="molecule type" value="Genomic_DNA"/>
</dbReference>
<organism evidence="2">
    <name type="scientific">marine sediment metagenome</name>
    <dbReference type="NCBI Taxonomy" id="412755"/>
    <lineage>
        <taxon>unclassified sequences</taxon>
        <taxon>metagenomes</taxon>
        <taxon>ecological metagenomes</taxon>
    </lineage>
</organism>